<feature type="domain" description="Tetrapyrrole biosynthesis uroporphyrinogen III synthase" evidence="10">
    <location>
        <begin position="33"/>
        <end position="257"/>
    </location>
</feature>
<dbReference type="Pfam" id="PF02602">
    <property type="entry name" value="HEM4"/>
    <property type="match status" value="1"/>
</dbReference>
<comment type="similarity">
    <text evidence="2 9">Belongs to the uroporphyrinogen-III synthase family.</text>
</comment>
<dbReference type="InterPro" id="IPR036108">
    <property type="entry name" value="4pyrrol_syn_uPrphyn_synt_sf"/>
</dbReference>
<comment type="function">
    <text evidence="6 9">Catalyzes cyclization of the linear tetrapyrrole, hydroxymethylbilane, to the macrocyclic uroporphyrinogen III.</text>
</comment>
<evidence type="ECO:0000256" key="5">
    <source>
        <dbReference type="ARBA" id="ARBA00023244"/>
    </source>
</evidence>
<reference evidence="11 12" key="1">
    <citation type="submission" date="2006-02" db="EMBL/GenBank/DDBJ databases">
        <authorList>
            <person name="Waterbury J."/>
            <person name="Ferriera S."/>
            <person name="Johnson J."/>
            <person name="Kravitz S."/>
            <person name="Halpern A."/>
            <person name="Remington K."/>
            <person name="Beeson K."/>
            <person name="Tran B."/>
            <person name="Rogers Y.-H."/>
            <person name="Friedman R."/>
            <person name="Venter J.C."/>
        </authorList>
    </citation>
    <scope>NUCLEOTIDE SEQUENCE [LARGE SCALE GENOMIC DNA]</scope>
    <source>
        <strain evidence="11 12">Nb-231</strain>
    </source>
</reference>
<dbReference type="STRING" id="314278.NB231_13181"/>
<gene>
    <name evidence="11" type="ORF">NB231_13181</name>
</gene>
<dbReference type="InterPro" id="IPR039793">
    <property type="entry name" value="UROS/Hem4"/>
</dbReference>
<dbReference type="GO" id="GO:0006782">
    <property type="term" value="P:protoporphyrinogen IX biosynthetic process"/>
    <property type="evidence" value="ECO:0007669"/>
    <property type="project" value="UniProtKB-UniRule"/>
</dbReference>
<keyword evidence="12" id="KW-1185">Reference proteome</keyword>
<dbReference type="GO" id="GO:0006780">
    <property type="term" value="P:uroporphyrinogen III biosynthetic process"/>
    <property type="evidence" value="ECO:0007669"/>
    <property type="project" value="UniProtKB-UniRule"/>
</dbReference>
<comment type="caution">
    <text evidence="11">The sequence shown here is derived from an EMBL/GenBank/DDBJ whole genome shotgun (WGS) entry which is preliminary data.</text>
</comment>
<dbReference type="GO" id="GO:0004852">
    <property type="term" value="F:uroporphyrinogen-III synthase activity"/>
    <property type="evidence" value="ECO:0007669"/>
    <property type="project" value="UniProtKB-UniRule"/>
</dbReference>
<dbReference type="CDD" id="cd06578">
    <property type="entry name" value="HemD"/>
    <property type="match status" value="1"/>
</dbReference>
<dbReference type="EMBL" id="AAOF01000009">
    <property type="protein sequence ID" value="EAR21349.1"/>
    <property type="molecule type" value="Genomic_DNA"/>
</dbReference>
<name>A4BS89_9GAMM</name>
<dbReference type="PANTHER" id="PTHR38042:SF1">
    <property type="entry name" value="UROPORPHYRINOGEN-III SYNTHASE, CHLOROPLASTIC"/>
    <property type="match status" value="1"/>
</dbReference>
<dbReference type="PANTHER" id="PTHR38042">
    <property type="entry name" value="UROPORPHYRINOGEN-III SYNTHASE, CHLOROPLASTIC"/>
    <property type="match status" value="1"/>
</dbReference>
<evidence type="ECO:0000256" key="8">
    <source>
        <dbReference type="ARBA" id="ARBA00048617"/>
    </source>
</evidence>
<evidence type="ECO:0000259" key="10">
    <source>
        <dbReference type="Pfam" id="PF02602"/>
    </source>
</evidence>
<evidence type="ECO:0000256" key="6">
    <source>
        <dbReference type="ARBA" id="ARBA00037589"/>
    </source>
</evidence>
<comment type="pathway">
    <text evidence="1 9">Porphyrin-containing compound metabolism; protoporphyrin-IX biosynthesis; coproporphyrinogen-III from 5-aminolevulinate: step 3/4.</text>
</comment>
<dbReference type="Proteomes" id="UP000003374">
    <property type="component" value="Unassembled WGS sequence"/>
</dbReference>
<protein>
    <recommendedName>
        <fullName evidence="7 9">Uroporphyrinogen-III synthase</fullName>
        <ecNumber evidence="3 9">4.2.1.75</ecNumber>
    </recommendedName>
</protein>
<evidence type="ECO:0000313" key="12">
    <source>
        <dbReference type="Proteomes" id="UP000003374"/>
    </source>
</evidence>
<dbReference type="Gene3D" id="3.40.50.10090">
    <property type="match status" value="2"/>
</dbReference>
<dbReference type="EC" id="4.2.1.75" evidence="3 9"/>
<dbReference type="AlphaFoldDB" id="A4BS89"/>
<dbReference type="InterPro" id="IPR003754">
    <property type="entry name" value="4pyrrol_synth_uPrphyn_synth"/>
</dbReference>
<organism evidence="11 12">
    <name type="scientific">Nitrococcus mobilis Nb-231</name>
    <dbReference type="NCBI Taxonomy" id="314278"/>
    <lineage>
        <taxon>Bacteria</taxon>
        <taxon>Pseudomonadati</taxon>
        <taxon>Pseudomonadota</taxon>
        <taxon>Gammaproteobacteria</taxon>
        <taxon>Chromatiales</taxon>
        <taxon>Ectothiorhodospiraceae</taxon>
        <taxon>Nitrococcus</taxon>
    </lineage>
</organism>
<evidence type="ECO:0000256" key="9">
    <source>
        <dbReference type="RuleBase" id="RU366031"/>
    </source>
</evidence>
<evidence type="ECO:0000313" key="11">
    <source>
        <dbReference type="EMBL" id="EAR21349.1"/>
    </source>
</evidence>
<evidence type="ECO:0000256" key="1">
    <source>
        <dbReference type="ARBA" id="ARBA00004772"/>
    </source>
</evidence>
<dbReference type="HOGENOM" id="CLU_011276_9_4_6"/>
<evidence type="ECO:0000256" key="4">
    <source>
        <dbReference type="ARBA" id="ARBA00023239"/>
    </source>
</evidence>
<proteinExistence type="inferred from homology"/>
<evidence type="ECO:0000256" key="7">
    <source>
        <dbReference type="ARBA" id="ARBA00040167"/>
    </source>
</evidence>
<sequence>MVYRMKPAGRDSLKNRNIVVTRPAHQAESFCRMLEHAGANALRCPLLNISATPKTPSFARLRAELASFDLLIFNSPNAANFGLPQLEPQRRLQGRVKIAAIGAKTAHAIAGLGYSVDIVPATGFDSESLLELPILEKVGGMKIAILRGSGGRELAGSVLRSRGAEVSYIQVYERQPPSKEQFEQIEQLLLHNRSDAVAITSGEAFLALWSGIGPRLCHLLNQSTFVFGSRRIADVARSKGLCSPIAVAADPSDEAMFAALLEWAAGA</sequence>
<keyword evidence="4 9" id="KW-0456">Lyase</keyword>
<comment type="catalytic activity">
    <reaction evidence="8 9">
        <text>hydroxymethylbilane = uroporphyrinogen III + H2O</text>
        <dbReference type="Rhea" id="RHEA:18965"/>
        <dbReference type="ChEBI" id="CHEBI:15377"/>
        <dbReference type="ChEBI" id="CHEBI:57308"/>
        <dbReference type="ChEBI" id="CHEBI:57845"/>
        <dbReference type="EC" id="4.2.1.75"/>
    </reaction>
</comment>
<evidence type="ECO:0000256" key="3">
    <source>
        <dbReference type="ARBA" id="ARBA00013109"/>
    </source>
</evidence>
<dbReference type="eggNOG" id="COG1587">
    <property type="taxonomic scope" value="Bacteria"/>
</dbReference>
<evidence type="ECO:0000256" key="2">
    <source>
        <dbReference type="ARBA" id="ARBA00008133"/>
    </source>
</evidence>
<accession>A4BS89</accession>
<keyword evidence="5 9" id="KW-0627">Porphyrin biosynthesis</keyword>
<dbReference type="SUPFAM" id="SSF69618">
    <property type="entry name" value="HemD-like"/>
    <property type="match status" value="1"/>
</dbReference>
<dbReference type="UniPathway" id="UPA00251">
    <property type="reaction ID" value="UER00320"/>
</dbReference>